<comment type="caution">
    <text evidence="2">The sequence shown here is derived from an EMBL/GenBank/DDBJ whole genome shotgun (WGS) entry which is preliminary data.</text>
</comment>
<evidence type="ECO:0000256" key="1">
    <source>
        <dbReference type="SAM" id="MobiDB-lite"/>
    </source>
</evidence>
<protein>
    <submittedName>
        <fullName evidence="2">Uncharacterized protein</fullName>
    </submittedName>
</protein>
<accession>A0A561VM16</accession>
<keyword evidence="3" id="KW-1185">Reference proteome</keyword>
<dbReference type="EMBL" id="VIWY01000005">
    <property type="protein sequence ID" value="TWG12632.1"/>
    <property type="molecule type" value="Genomic_DNA"/>
</dbReference>
<sequence length="432" mass="47439">MKLPREIAGGDSAWALAVALARFLHGRDTPPPGRAARHALAAAAARLPQPLRQAACGVLSGAGGGPPERMATLDVEALYTRIAAAYPRRRHPAVVIGSASGALVHLCAALGVPWLPQTVALPVRHRDGPPDGPHAVDRAARDLLDRHPDLVLLQGPDPGRGTSCFRIRRTRLGAGYRRLLIDRLPPGGTIVLAECGQRWPVRTLGDRHRYQLGAPGRPQPADPWPRGADDAPEGEWGFEAELEEDVRRFADRHGFRVRRLDFDGPEDLSAPVADLYRWWHRRRGLPANRLIVDSFTLLDPWWTLRTGSAPYWTLGPVPESLAGLDRYLDATGPWDHLLLAAFSHGVPGPGAVTAERWCEVLCRARLHGAFAGVSPHRYPSDPMTPWHFGRALREIPERHPMPAPLTLDTVAAFLTDHAARYPRVRLEAATVR</sequence>
<name>A0A561VM16_ACTTI</name>
<dbReference type="Proteomes" id="UP000320239">
    <property type="component" value="Unassembled WGS sequence"/>
</dbReference>
<evidence type="ECO:0000313" key="2">
    <source>
        <dbReference type="EMBL" id="TWG12632.1"/>
    </source>
</evidence>
<proteinExistence type="predicted"/>
<organism evidence="2 3">
    <name type="scientific">Actinoplanes teichomyceticus</name>
    <dbReference type="NCBI Taxonomy" id="1867"/>
    <lineage>
        <taxon>Bacteria</taxon>
        <taxon>Bacillati</taxon>
        <taxon>Actinomycetota</taxon>
        <taxon>Actinomycetes</taxon>
        <taxon>Micromonosporales</taxon>
        <taxon>Micromonosporaceae</taxon>
        <taxon>Actinoplanes</taxon>
    </lineage>
</organism>
<feature type="region of interest" description="Disordered" evidence="1">
    <location>
        <begin position="211"/>
        <end position="230"/>
    </location>
</feature>
<dbReference type="AlphaFoldDB" id="A0A561VM16"/>
<dbReference type="OrthoDB" id="501208at2"/>
<evidence type="ECO:0000313" key="3">
    <source>
        <dbReference type="Proteomes" id="UP000320239"/>
    </source>
</evidence>
<reference evidence="2 3" key="1">
    <citation type="submission" date="2019-06" db="EMBL/GenBank/DDBJ databases">
        <title>Sequencing the genomes of 1000 actinobacteria strains.</title>
        <authorList>
            <person name="Klenk H.-P."/>
        </authorList>
    </citation>
    <scope>NUCLEOTIDE SEQUENCE [LARGE SCALE GENOMIC DNA]</scope>
    <source>
        <strain evidence="2 3">DSM 43866</strain>
    </source>
</reference>
<dbReference type="RefSeq" id="WP_122978809.1">
    <property type="nucleotide sequence ID" value="NZ_BOMX01000095.1"/>
</dbReference>
<gene>
    <name evidence="2" type="ORF">FHX34_105499</name>
</gene>